<dbReference type="InterPro" id="IPR023213">
    <property type="entry name" value="CAT-like_dom_sf"/>
</dbReference>
<dbReference type="InterPro" id="IPR050091">
    <property type="entry name" value="PKS_NRPS_Biosynth_Enz"/>
</dbReference>
<proteinExistence type="inferred from homology"/>
<dbReference type="Gene3D" id="3.90.1150.10">
    <property type="entry name" value="Aspartate Aminotransferase, domain 1"/>
    <property type="match status" value="1"/>
</dbReference>
<dbReference type="InterPro" id="IPR020845">
    <property type="entry name" value="AMP-binding_CS"/>
</dbReference>
<dbReference type="SUPFAM" id="SSF52151">
    <property type="entry name" value="FabD/lysophospholipase-like"/>
    <property type="match status" value="1"/>
</dbReference>
<dbReference type="PROSITE" id="PS50075">
    <property type="entry name" value="CARRIER"/>
    <property type="match status" value="3"/>
</dbReference>
<sequence>MEQTIVDLFNTHLVRFPNKTIYRFLTNGEEETASRTFQQLYERSKVIASHILEKATPGDRVLLLYPSGLDFTDAFFGCLLAGVIAVPAFPPQGKRRIGRLETIVADCNATLIITTDEVYKKCHSWFSDEVFSEVKWLQTNVLTTIKEVSKNVEITAQTIAFLQYTSGSTGDPKGVMVTHQNILHNTKLIQDSFRLSPKSIGVTWLPIYHDMGLIGNILEALCVGFELIIMSPTSFIQKPIRWLQTISDYKATYSGGPNFSYDLCVNQIQEEQLKELDISGWKSAFNGSEPIRLETLHRFVDKFEKVGFKEKALFPCYGMAETTLVVSSSKYTSVPNMLYLEKDKFHQGIISIHREEKKTNQIGFVGNGPVLGDLKVKIVNPETRQVCKKGEIGEIWVAGKSIAKGYWNREKLSQEIFLATTVYANGKENTKAGTFLRTGDMGFFHEGELFVSGRLKEVMIFNGANYYPQDIEKTIQEAHPDLQNNAGAAFETVIDGVAQLVIVQEVKRTSMRNYNFKEIVKSICDSVFQEHELGVYGILMVKPGRVSKTSSGKIQRVGAKRAYEAGEIDGVLESWDKKTVYRTTETNEISPRAEVKNTRKISNTHITLWLQKTISTELQIPENKIYPTTSFSELGMSSVQMIRLSGMLSAYVEKEISPASLYSYSTIEELSNYLFPESKEESSIVAETTSHKEPIAIISMAGRFPGATSIEEFWKNLKTGKDAIVEVPKDRWDANTFYSDQEDFGGDKMNTRWGGFLSEVDTFDAGFFNISPREANNMDPQQRMLLELSNELIERSGYLPKGFKNSKTGVFIGIVHSDYGALLKDSEKDIYSGTGVALSIAANRISYQFGLNGPSMAIDTACSSSLVGVHMAAQSLRNGECSMAIAGGVNLILSPEPTVALSQSNMMAIDGRCKTFDNTANGYVRSEGGGLVLLKRLSAALEDKDTILGVIKGSAINQDGKSNGLTAPNGLAQEQVIQEALKVADVAPETVSYIESHGTGTSLGDPIEIEALHNTYRNGIKKEAPLVVGSVKANIGHLESAAGIAGLIKTVLCFQQQEIPKQLHYQTPNHHINWERMNIQIPNAIIPWKKNEGSRRRAGVSSFGFGGTNAHIILEEAPEVTNHLSIESDINNRAVTILPVAAKEAKAVTQQLQQLAKYVENNPDIELKELAYNLATRRTQYHTRTSIVCRDKEAFLSAIKKADYIVESSDPKYPVKTAFLFTGQGAQYFEMGKKLYETEPVFTATLNTCIKVLNPYLSKDLYSLLFKEKEEIHQTVYTQPALFAIGYSLAKLWESWGASPEAVMGHSVGEITAACIAGIFSLEDGAKLICHRARLMQDIQEKGAMVSLHHSHREVIKYLDSYPRVSIAAINSPNHTVISGAEKEIAALCEVFTDQQIKYKYLKVSHAFHSPLMNPMLAEFEKIAATITYHRPNCKLIGNINGELVDAEITTPSYWVNHISAPVDFLKGMLTLEKIGIDAYIEMGPHPVLTTKGSQCVHDSTKAIWLASMIKGKEENTQLLECLSEWYLCGGNVQWDQVFINRETRTITIPTYPFQRKRFWAIPLTKKEQNIPIAITTTSEKKQPMSSSTSTIFKEIEAYLRKTISATLQMDQDEILLDKSLLDFGADSLVLLEVTKKIEKQYKIKIPIRRVFEDLSNLNNIIRFIIEEKGLLEEETSVTATVPLVTSESSIKPIETTPSISSQNTILQENNGLDSLLHQFSNQNSLLSKHISEQNEILSRYIQSSSGLEGVKVAQSVVMSDKKIVATPKNKSGSKSKEVVLPGGGGSVDIFFQKLPDNQEKQLPKLIEAYTTKTAKSKAYTAKYRDVHAEYLSSAGFRMSVKEMVYPIISESAHGARFIDIDGNEYIDITMGYGSCIFGHQPDFIVNAIKAQLDKGINIGPMNELSGEVASLVSELTGLERVCLANTGTEAVSFAMRLARTVTQKNKIVIFSGSYHGHLDGVLGIQGDEQTDPMVPGITHNMVEDIIVLNYYDEDMLDQIRAHKDELAAIMVEPVRSRFPEFQPKEILTALRELATALQVPLIFDEMVTGFRIGPGGAQEYFGIKADIVTYGKIAGGGMPIGIVAGAAKYLDVVDGGVWKYGDTSYPETTKTLVAGTFARHPLAMAASKAVLEKIKEFGYQAYVALNQKADDLMNRINEFFKKEDIPVEAVNFGSLFRFKFRGNFELFKYHMIAKGVYAWAANNLFINFAHDDSDLEKIYRCVCESAYMVYKSDGTEDYVFPEEVAVEEEKIMAFDMTLAQKQLYLLHEIHQENSLAYTQTFSLELTGNVSFTALKMAVNELAEDHWILKSKVAPGGEQFIIDKTVKIPITKVDLSETEDTFEIAFQKLVDESLATPFSFEEGPLVRLSFIKQNKQKHILLISIHHIIADGWSCSLFLKGISENYNAIALGKRKQKKQYIQFNAYASWLEREKETEEWQGHEQYLLDTFSAKQCKVSLFSGEKNNGEGSHQSHSREICISSLEMETVKKWSQQNGVTLFMTLLSAFEILLLKLTGQSELVMGIPVGGRDMEGVENSIGYYSHIMPLATSYDKEQTIKTYQQELKKRLFEAYDHQTYPYAEFLKLLQDKGYDATDNIINVLFNFDVGLNALEMDGLAVNIHEHKPLYANFDLAINTLEKFGNFHITLDYKTSFLSDVLAEEMLQSFQHLVYEITKKAEEKLSTLTLISEQQEARILNDFSLSKDIYPIGNLVLEEFTKRVIENPEAVAVVYKDIELTYHQLDEQSNQLAHYLRKNNVVSGELIGMMMSRSPELLVSIFGVLKSGAGYVPIDPGLPQERKEYIIKDAQVKMILTDQEEPIPYMKDSDVREISVQRDKKDIENESRNPLAQTIQPSDIAYVIYTSGSTGNPKGVVLEHGHLSNTILPQVKKFGISPEDACLQFASPSFDASVWEIFITLSGGATLYIIEEEAKADTELFSDFIERHQISWATLPPSFFKLLDTDKIVGIKTIITAGEQADIEKSAQYVKGGGIFFNAYGPTETTICATVFDGAIMSSGVPIGRPIANTKAYILNENLEILPIGAVGELCVSGAGIAREYLNQEELTAERFLPNPFSEGERMYRTGDYARWLPDGTIAFVGRMDNQVKIRGYRIELGEIENAIDQLTEVINACVIAKEGSNGQYNLIAYVVGQNFDKKIAQQQLQEKLPAYMIPAIWIIVKEMPLNTSGKIDKKALPEPDVSTFSGSEYIAATTETEQELTRIWQDLLGVEKIGVRDNFFELGGNSLIATRLVAALRTTFEIEIYIKDIFVSRTIEELAAYVDAFREENKTSEEEYAVTINL</sequence>
<keyword evidence="7" id="KW-0443">Lipid metabolism</keyword>
<dbReference type="SUPFAM" id="SSF47336">
    <property type="entry name" value="ACP-like"/>
    <property type="match status" value="3"/>
</dbReference>
<name>A0ABW5N815_9FLAO</name>
<feature type="domain" description="Carrier" evidence="9">
    <location>
        <begin position="604"/>
        <end position="678"/>
    </location>
</feature>
<dbReference type="SMART" id="SM00827">
    <property type="entry name" value="PKS_AT"/>
    <property type="match status" value="1"/>
</dbReference>
<dbReference type="InterPro" id="IPR014043">
    <property type="entry name" value="Acyl_transferase_dom"/>
</dbReference>
<dbReference type="InterPro" id="IPR036736">
    <property type="entry name" value="ACP-like_sf"/>
</dbReference>
<dbReference type="PROSITE" id="PS00606">
    <property type="entry name" value="KS3_1"/>
    <property type="match status" value="1"/>
</dbReference>
<dbReference type="RefSeq" id="WP_378253462.1">
    <property type="nucleotide sequence ID" value="NZ_JBHSJV010000001.1"/>
</dbReference>
<dbReference type="Gene3D" id="3.40.640.10">
    <property type="entry name" value="Type I PLP-dependent aspartate aminotransferase-like (Major domain)"/>
    <property type="match status" value="1"/>
</dbReference>
<dbReference type="PROSITE" id="PS00455">
    <property type="entry name" value="AMP_BINDING"/>
    <property type="match status" value="2"/>
</dbReference>
<dbReference type="Gene3D" id="3.40.50.12780">
    <property type="entry name" value="N-terminal domain of ligase-like"/>
    <property type="match status" value="1"/>
</dbReference>
<dbReference type="InterPro" id="IPR016039">
    <property type="entry name" value="Thiolase-like"/>
</dbReference>
<evidence type="ECO:0000259" key="10">
    <source>
        <dbReference type="PROSITE" id="PS52004"/>
    </source>
</evidence>
<dbReference type="Gene3D" id="3.30.559.10">
    <property type="entry name" value="Chloramphenicol acetyltransferase-like domain"/>
    <property type="match status" value="1"/>
</dbReference>
<dbReference type="SUPFAM" id="SSF53383">
    <property type="entry name" value="PLP-dependent transferases"/>
    <property type="match status" value="1"/>
</dbReference>
<dbReference type="InterPro" id="IPR014031">
    <property type="entry name" value="Ketoacyl_synth_C"/>
</dbReference>
<dbReference type="InterPro" id="IPR001227">
    <property type="entry name" value="Ac_transferase_dom_sf"/>
</dbReference>
<comment type="cofactor">
    <cofactor evidence="1">
        <name>pantetheine 4'-phosphate</name>
        <dbReference type="ChEBI" id="CHEBI:47942"/>
    </cofactor>
</comment>
<dbReference type="InterPro" id="IPR016035">
    <property type="entry name" value="Acyl_Trfase/lysoPLipase"/>
</dbReference>
<dbReference type="Pfam" id="PF16197">
    <property type="entry name" value="KAsynt_C_assoc"/>
    <property type="match status" value="1"/>
</dbReference>
<dbReference type="Pfam" id="PF13193">
    <property type="entry name" value="AMP-binding_C"/>
    <property type="match status" value="1"/>
</dbReference>
<evidence type="ECO:0000256" key="3">
    <source>
        <dbReference type="ARBA" id="ARBA00022553"/>
    </source>
</evidence>
<keyword evidence="5" id="KW-0276">Fatty acid metabolism</keyword>
<feature type="domain" description="Ketosynthase family 3 (KS3)" evidence="10">
    <location>
        <begin position="692"/>
        <end position="1116"/>
    </location>
</feature>
<keyword evidence="3" id="KW-0597">Phosphoprotein</keyword>
<organism evidence="11 12">
    <name type="scientific">Aquimarina hainanensis</name>
    <dbReference type="NCBI Taxonomy" id="1578017"/>
    <lineage>
        <taxon>Bacteria</taxon>
        <taxon>Pseudomonadati</taxon>
        <taxon>Bacteroidota</taxon>
        <taxon>Flavobacteriia</taxon>
        <taxon>Flavobacteriales</taxon>
        <taxon>Flavobacteriaceae</taxon>
        <taxon>Aquimarina</taxon>
    </lineage>
</organism>
<dbReference type="CDD" id="cd05931">
    <property type="entry name" value="FAAL"/>
    <property type="match status" value="1"/>
</dbReference>
<dbReference type="InterPro" id="IPR045851">
    <property type="entry name" value="AMP-bd_C_sf"/>
</dbReference>
<dbReference type="CDD" id="cd00610">
    <property type="entry name" value="OAT_like"/>
    <property type="match status" value="1"/>
</dbReference>
<dbReference type="Pfam" id="PF00698">
    <property type="entry name" value="Acyl_transf_1"/>
    <property type="match status" value="1"/>
</dbReference>
<dbReference type="InterPro" id="IPR016036">
    <property type="entry name" value="Malonyl_transacylase_ACP-bd"/>
</dbReference>
<evidence type="ECO:0000256" key="6">
    <source>
        <dbReference type="ARBA" id="ARBA00022898"/>
    </source>
</evidence>
<dbReference type="SUPFAM" id="SSF56801">
    <property type="entry name" value="Acetyl-CoA synthetase-like"/>
    <property type="match status" value="2"/>
</dbReference>
<dbReference type="Pfam" id="PF00501">
    <property type="entry name" value="AMP-binding"/>
    <property type="match status" value="2"/>
</dbReference>
<accession>A0ABW5N815</accession>
<dbReference type="Pfam" id="PF00109">
    <property type="entry name" value="ketoacyl-synt"/>
    <property type="match status" value="1"/>
</dbReference>
<dbReference type="InterPro" id="IPR014030">
    <property type="entry name" value="Ketoacyl_synth_N"/>
</dbReference>
<dbReference type="InterPro" id="IPR040097">
    <property type="entry name" value="FAAL/FAAC"/>
</dbReference>
<evidence type="ECO:0000313" key="11">
    <source>
        <dbReference type="EMBL" id="MFD2591755.1"/>
    </source>
</evidence>
<feature type="domain" description="Carrier" evidence="9">
    <location>
        <begin position="1594"/>
        <end position="1669"/>
    </location>
</feature>
<evidence type="ECO:0000259" key="9">
    <source>
        <dbReference type="PROSITE" id="PS50075"/>
    </source>
</evidence>
<evidence type="ECO:0000256" key="2">
    <source>
        <dbReference type="ARBA" id="ARBA00022450"/>
    </source>
</evidence>
<evidence type="ECO:0000256" key="4">
    <source>
        <dbReference type="ARBA" id="ARBA00022679"/>
    </source>
</evidence>
<dbReference type="InterPro" id="IPR042099">
    <property type="entry name" value="ANL_N_sf"/>
</dbReference>
<dbReference type="SMART" id="SM01294">
    <property type="entry name" value="PKS_PP_betabranch"/>
    <property type="match status" value="1"/>
</dbReference>
<comment type="similarity">
    <text evidence="8">In the C-terminal section; belongs to the NRP synthetase family.</text>
</comment>
<dbReference type="SUPFAM" id="SSF53901">
    <property type="entry name" value="Thiolase-like"/>
    <property type="match status" value="1"/>
</dbReference>
<dbReference type="PANTHER" id="PTHR43775">
    <property type="entry name" value="FATTY ACID SYNTHASE"/>
    <property type="match status" value="1"/>
</dbReference>
<keyword evidence="6" id="KW-0663">Pyridoxal phosphate</keyword>
<dbReference type="SUPFAM" id="SSF52777">
    <property type="entry name" value="CoA-dependent acyltransferases"/>
    <property type="match status" value="2"/>
</dbReference>
<dbReference type="InterPro" id="IPR000873">
    <property type="entry name" value="AMP-dep_synth/lig_dom"/>
</dbReference>
<dbReference type="CDD" id="cd05930">
    <property type="entry name" value="A_NRPS"/>
    <property type="match status" value="1"/>
</dbReference>
<evidence type="ECO:0000256" key="8">
    <source>
        <dbReference type="ARBA" id="ARBA00029443"/>
    </source>
</evidence>
<dbReference type="InterPro" id="IPR020841">
    <property type="entry name" value="PKS_Beta-ketoAc_synthase_dom"/>
</dbReference>
<protein>
    <submittedName>
        <fullName evidence="11">Amino acid adenylation domain-containing protein</fullName>
    </submittedName>
</protein>
<keyword evidence="12" id="KW-1185">Reference proteome</keyword>
<dbReference type="Gene3D" id="1.10.1200.10">
    <property type="entry name" value="ACP-like"/>
    <property type="match status" value="3"/>
</dbReference>
<dbReference type="Gene3D" id="3.40.366.10">
    <property type="entry name" value="Malonyl-Coenzyme A Acyl Carrier Protein, domain 2"/>
    <property type="match status" value="1"/>
</dbReference>
<dbReference type="Gene3D" id="3.30.559.30">
    <property type="entry name" value="Nonribosomal peptide synthetase, condensation domain"/>
    <property type="match status" value="1"/>
</dbReference>
<dbReference type="Pfam" id="PF02801">
    <property type="entry name" value="Ketoacyl-synt_C"/>
    <property type="match status" value="1"/>
</dbReference>
<gene>
    <name evidence="11" type="ORF">ACFSTE_13025</name>
</gene>
<dbReference type="InterPro" id="IPR032821">
    <property type="entry name" value="PKS_assoc"/>
</dbReference>
<evidence type="ECO:0000256" key="1">
    <source>
        <dbReference type="ARBA" id="ARBA00001957"/>
    </source>
</evidence>
<dbReference type="EMBL" id="JBHULX010000022">
    <property type="protein sequence ID" value="MFD2591755.1"/>
    <property type="molecule type" value="Genomic_DNA"/>
</dbReference>
<dbReference type="Proteomes" id="UP001597459">
    <property type="component" value="Unassembled WGS sequence"/>
</dbReference>
<dbReference type="SUPFAM" id="SSF55048">
    <property type="entry name" value="Probable ACP-binding domain of malonyl-CoA ACP transacylase"/>
    <property type="match status" value="1"/>
</dbReference>
<keyword evidence="4" id="KW-0808">Transferase</keyword>
<dbReference type="InterPro" id="IPR018201">
    <property type="entry name" value="Ketoacyl_synth_AS"/>
</dbReference>
<dbReference type="Pfam" id="PF00668">
    <property type="entry name" value="Condensation"/>
    <property type="match status" value="1"/>
</dbReference>
<dbReference type="InterPro" id="IPR006162">
    <property type="entry name" value="Ppantetheine_attach_site"/>
</dbReference>
<dbReference type="PANTHER" id="PTHR43775:SF37">
    <property type="entry name" value="SI:DKEY-61P9.11"/>
    <property type="match status" value="1"/>
</dbReference>
<evidence type="ECO:0000256" key="7">
    <source>
        <dbReference type="ARBA" id="ARBA00023098"/>
    </source>
</evidence>
<dbReference type="InterPro" id="IPR015424">
    <property type="entry name" value="PyrdxlP-dep_Trfase"/>
</dbReference>
<dbReference type="InterPro" id="IPR020806">
    <property type="entry name" value="PKS_PP-bd"/>
</dbReference>
<keyword evidence="2" id="KW-0596">Phosphopantetheine</keyword>
<dbReference type="PROSITE" id="PS52004">
    <property type="entry name" value="KS3_2"/>
    <property type="match status" value="1"/>
</dbReference>
<dbReference type="InterPro" id="IPR025110">
    <property type="entry name" value="AMP-bd_C"/>
</dbReference>
<comment type="caution">
    <text evidence="11">The sequence shown here is derived from an EMBL/GenBank/DDBJ whole genome shotgun (WGS) entry which is preliminary data.</text>
</comment>
<dbReference type="SMART" id="SM00825">
    <property type="entry name" value="PKS_KS"/>
    <property type="match status" value="1"/>
</dbReference>
<dbReference type="Gene3D" id="3.30.70.3290">
    <property type="match status" value="1"/>
</dbReference>
<reference evidence="12" key="1">
    <citation type="journal article" date="2019" name="Int. J. Syst. Evol. Microbiol.">
        <title>The Global Catalogue of Microorganisms (GCM) 10K type strain sequencing project: providing services to taxonomists for standard genome sequencing and annotation.</title>
        <authorList>
            <consortium name="The Broad Institute Genomics Platform"/>
            <consortium name="The Broad Institute Genome Sequencing Center for Infectious Disease"/>
            <person name="Wu L."/>
            <person name="Ma J."/>
        </authorList>
    </citation>
    <scope>NUCLEOTIDE SEQUENCE [LARGE SCALE GENOMIC DNA]</scope>
    <source>
        <strain evidence="12">KCTC 42423</strain>
    </source>
</reference>
<dbReference type="PROSITE" id="PS00012">
    <property type="entry name" value="PHOSPHOPANTETHEINE"/>
    <property type="match status" value="3"/>
</dbReference>
<dbReference type="Pfam" id="PF00202">
    <property type="entry name" value="Aminotran_3"/>
    <property type="match status" value="1"/>
</dbReference>
<evidence type="ECO:0000313" key="12">
    <source>
        <dbReference type="Proteomes" id="UP001597459"/>
    </source>
</evidence>
<dbReference type="Gene3D" id="3.40.47.10">
    <property type="match status" value="1"/>
</dbReference>
<dbReference type="Gene3D" id="3.40.50.980">
    <property type="match status" value="2"/>
</dbReference>
<feature type="domain" description="Carrier" evidence="9">
    <location>
        <begin position="3207"/>
        <end position="3282"/>
    </location>
</feature>
<dbReference type="Pfam" id="PF23024">
    <property type="entry name" value="AMP-dom_DIP2-like"/>
    <property type="match status" value="1"/>
</dbReference>
<dbReference type="Pfam" id="PF00550">
    <property type="entry name" value="PP-binding"/>
    <property type="match status" value="3"/>
</dbReference>
<dbReference type="InterPro" id="IPR005814">
    <property type="entry name" value="Aminotrans_3"/>
</dbReference>
<dbReference type="CDD" id="cd00833">
    <property type="entry name" value="PKS"/>
    <property type="match status" value="1"/>
</dbReference>
<dbReference type="Gene3D" id="3.30.300.30">
    <property type="match status" value="2"/>
</dbReference>
<evidence type="ECO:0000256" key="5">
    <source>
        <dbReference type="ARBA" id="ARBA00022832"/>
    </source>
</evidence>
<dbReference type="Gene3D" id="2.30.38.10">
    <property type="entry name" value="Luciferase, Domain 3"/>
    <property type="match status" value="1"/>
</dbReference>
<dbReference type="InterPro" id="IPR001242">
    <property type="entry name" value="Condensation_dom"/>
</dbReference>
<dbReference type="InterPro" id="IPR009081">
    <property type="entry name" value="PP-bd_ACP"/>
</dbReference>
<dbReference type="InterPro" id="IPR015421">
    <property type="entry name" value="PyrdxlP-dep_Trfase_major"/>
</dbReference>
<dbReference type="InterPro" id="IPR015422">
    <property type="entry name" value="PyrdxlP-dep_Trfase_small"/>
</dbReference>
<dbReference type="NCBIfam" id="TIGR01733">
    <property type="entry name" value="AA-adenyl-dom"/>
    <property type="match status" value="1"/>
</dbReference>
<dbReference type="SMART" id="SM00823">
    <property type="entry name" value="PKS_PP"/>
    <property type="match status" value="3"/>
</dbReference>
<dbReference type="InterPro" id="IPR010071">
    <property type="entry name" value="AA_adenyl_dom"/>
</dbReference>